<feature type="transmembrane region" description="Helical" evidence="1">
    <location>
        <begin position="198"/>
        <end position="218"/>
    </location>
</feature>
<feature type="transmembrane region" description="Helical" evidence="1">
    <location>
        <begin position="58"/>
        <end position="84"/>
    </location>
</feature>
<evidence type="ECO:0000256" key="1">
    <source>
        <dbReference type="SAM" id="Phobius"/>
    </source>
</evidence>
<keyword evidence="1" id="KW-1133">Transmembrane helix</keyword>
<gene>
    <name evidence="2" type="ORF">Aglo03_50980</name>
</gene>
<proteinExistence type="predicted"/>
<dbReference type="Proteomes" id="UP001165042">
    <property type="component" value="Unassembled WGS sequence"/>
</dbReference>
<dbReference type="EMBL" id="BSSD01000008">
    <property type="protein sequence ID" value="GLW94282.1"/>
    <property type="molecule type" value="Genomic_DNA"/>
</dbReference>
<feature type="transmembrane region" description="Helical" evidence="1">
    <location>
        <begin position="96"/>
        <end position="123"/>
    </location>
</feature>
<keyword evidence="1" id="KW-0812">Transmembrane</keyword>
<feature type="transmembrane region" description="Helical" evidence="1">
    <location>
        <begin position="135"/>
        <end position="155"/>
    </location>
</feature>
<feature type="transmembrane region" description="Helical" evidence="1">
    <location>
        <begin position="258"/>
        <end position="286"/>
    </location>
</feature>
<feature type="transmembrane region" description="Helical" evidence="1">
    <location>
        <begin position="161"/>
        <end position="177"/>
    </location>
</feature>
<sequence>MVGPTLLSLVLAGLAGLLAVVKRLERADWTKPPPWVDLAAAVAFACTAGLVNDADPGWWVAAAAFVLGLSGFGLLAAVATFSLFRLPDLELMATTAVPLLLGFALHHFLTVGHSAAVQIELAVRDSTRPDARWRFAARVAPLVPFAFVLGVPMPGGDLADTGLRLLGAVMIAVYLAATDRTRAPLLRPRRWSARSAELTGALAVAVLAASPVGAEVVAGWADTPELIGWGWYRALVLAFIAFTVIATLIGRGIAKGPVLLLLIVVGSVTKALVLAALVLTASVVLFHPVSDLLVFAVVGALPAVIVALRSVRRAAVNRQLGDSGLVATLSEVSRDRQIDTWVSERVLGGAPDLSLPDAAGALALRSLTNERAHPPWQVTADQALAVAEDLLAAVDLRVDRDGLVDEQLDRSRLAARGDLALWYAKIQGERGNADLALTAAKTAVTTFEAAGTPVATALAWAAVTDHAGADPDLDVVAEIDGWLAAHDLPAAARRHALGSAARAALDRGDTATARDRLAAARSTAVTAPAFAVAMRADRVHFGATARELYTLMVVLERQAAAAGAAG</sequence>
<feature type="transmembrane region" description="Helical" evidence="1">
    <location>
        <begin position="292"/>
        <end position="311"/>
    </location>
</feature>
<name>A0A9W6QTG5_9PSEU</name>
<accession>A0A9W6QTG5</accession>
<evidence type="ECO:0000313" key="2">
    <source>
        <dbReference type="EMBL" id="GLW94282.1"/>
    </source>
</evidence>
<evidence type="ECO:0000313" key="3">
    <source>
        <dbReference type="Proteomes" id="UP001165042"/>
    </source>
</evidence>
<keyword evidence="3" id="KW-1185">Reference proteome</keyword>
<comment type="caution">
    <text evidence="2">The sequence shown here is derived from an EMBL/GenBank/DDBJ whole genome shotgun (WGS) entry which is preliminary data.</text>
</comment>
<feature type="transmembrane region" description="Helical" evidence="1">
    <location>
        <begin position="230"/>
        <end position="249"/>
    </location>
</feature>
<dbReference type="AlphaFoldDB" id="A0A9W6QTG5"/>
<keyword evidence="1" id="KW-0472">Membrane</keyword>
<protein>
    <submittedName>
        <fullName evidence="2">Uncharacterized protein</fullName>
    </submittedName>
</protein>
<reference evidence="2" key="1">
    <citation type="submission" date="2023-02" db="EMBL/GenBank/DDBJ databases">
        <title>Actinokineospora globicatena NBRC 15670.</title>
        <authorList>
            <person name="Ichikawa N."/>
            <person name="Sato H."/>
            <person name="Tonouchi N."/>
        </authorList>
    </citation>
    <scope>NUCLEOTIDE SEQUENCE</scope>
    <source>
        <strain evidence="2">NBRC 15670</strain>
    </source>
</reference>
<organism evidence="2 3">
    <name type="scientific">Actinokineospora globicatena</name>
    <dbReference type="NCBI Taxonomy" id="103729"/>
    <lineage>
        <taxon>Bacteria</taxon>
        <taxon>Bacillati</taxon>
        <taxon>Actinomycetota</taxon>
        <taxon>Actinomycetes</taxon>
        <taxon>Pseudonocardiales</taxon>
        <taxon>Pseudonocardiaceae</taxon>
        <taxon>Actinokineospora</taxon>
    </lineage>
</organism>